<feature type="signal peptide" evidence="3">
    <location>
        <begin position="1"/>
        <end position="20"/>
    </location>
</feature>
<feature type="compositionally biased region" description="Polar residues" evidence="2">
    <location>
        <begin position="170"/>
        <end position="193"/>
    </location>
</feature>
<evidence type="ECO:0000313" key="5">
    <source>
        <dbReference type="Proteomes" id="UP000322214"/>
    </source>
</evidence>
<dbReference type="AlphaFoldDB" id="A0A5B9PBN3"/>
<keyword evidence="5" id="KW-1185">Reference proteome</keyword>
<protein>
    <submittedName>
        <fullName evidence="4">Uncharacterized protein</fullName>
    </submittedName>
</protein>
<accession>A0A5B9PBN3</accession>
<evidence type="ECO:0000313" key="4">
    <source>
        <dbReference type="EMBL" id="QEG22312.1"/>
    </source>
</evidence>
<gene>
    <name evidence="4" type="ORF">MFFC18_21880</name>
</gene>
<dbReference type="RefSeq" id="WP_148618794.1">
    <property type="nucleotide sequence ID" value="NZ_CP042912.1"/>
</dbReference>
<organism evidence="4 5">
    <name type="scientific">Mariniblastus fucicola</name>
    <dbReference type="NCBI Taxonomy" id="980251"/>
    <lineage>
        <taxon>Bacteria</taxon>
        <taxon>Pseudomonadati</taxon>
        <taxon>Planctomycetota</taxon>
        <taxon>Planctomycetia</taxon>
        <taxon>Pirellulales</taxon>
        <taxon>Pirellulaceae</taxon>
        <taxon>Mariniblastus</taxon>
    </lineage>
</organism>
<dbReference type="KEGG" id="mff:MFFC18_21880"/>
<dbReference type="STRING" id="980251.GCA_001642875_00120"/>
<keyword evidence="3" id="KW-0732">Signal</keyword>
<evidence type="ECO:0000256" key="2">
    <source>
        <dbReference type="SAM" id="MobiDB-lite"/>
    </source>
</evidence>
<feature type="coiled-coil region" evidence="1">
    <location>
        <begin position="111"/>
        <end position="149"/>
    </location>
</feature>
<feature type="region of interest" description="Disordered" evidence="2">
    <location>
        <begin position="164"/>
        <end position="213"/>
    </location>
</feature>
<evidence type="ECO:0000256" key="3">
    <source>
        <dbReference type="SAM" id="SignalP"/>
    </source>
</evidence>
<dbReference type="Proteomes" id="UP000322214">
    <property type="component" value="Chromosome"/>
</dbReference>
<reference evidence="4 5" key="1">
    <citation type="submission" date="2019-08" db="EMBL/GenBank/DDBJ databases">
        <title>Deep-cultivation of Planctomycetes and their phenomic and genomic characterization uncovers novel biology.</title>
        <authorList>
            <person name="Wiegand S."/>
            <person name="Jogler M."/>
            <person name="Boedeker C."/>
            <person name="Pinto D."/>
            <person name="Vollmers J."/>
            <person name="Rivas-Marin E."/>
            <person name="Kohn T."/>
            <person name="Peeters S.H."/>
            <person name="Heuer A."/>
            <person name="Rast P."/>
            <person name="Oberbeckmann S."/>
            <person name="Bunk B."/>
            <person name="Jeske O."/>
            <person name="Meyerdierks A."/>
            <person name="Storesund J.E."/>
            <person name="Kallscheuer N."/>
            <person name="Luecker S."/>
            <person name="Lage O.M."/>
            <person name="Pohl T."/>
            <person name="Merkel B.J."/>
            <person name="Hornburger P."/>
            <person name="Mueller R.-W."/>
            <person name="Bruemmer F."/>
            <person name="Labrenz M."/>
            <person name="Spormann A.M."/>
            <person name="Op den Camp H."/>
            <person name="Overmann J."/>
            <person name="Amann R."/>
            <person name="Jetten M.S.M."/>
            <person name="Mascher T."/>
            <person name="Medema M.H."/>
            <person name="Devos D.P."/>
            <person name="Kaster A.-K."/>
            <person name="Ovreas L."/>
            <person name="Rohde M."/>
            <person name="Galperin M.Y."/>
            <person name="Jogler C."/>
        </authorList>
    </citation>
    <scope>NUCLEOTIDE SEQUENCE [LARGE SCALE GENOMIC DNA]</scope>
    <source>
        <strain evidence="4 5">FC18</strain>
    </source>
</reference>
<feature type="chain" id="PRO_5023123562" evidence="3">
    <location>
        <begin position="21"/>
        <end position="213"/>
    </location>
</feature>
<keyword evidence="1" id="KW-0175">Coiled coil</keyword>
<name>A0A5B9PBN3_9BACT</name>
<sequence precursor="true">MLTRKLLLCFLMVPTSLVTGWTLTAQEQSDDTFAVPGAAVPLPPTVGPTAPRATTIFRSSKSGPATSFGLARSSWVSAKASEVDKAYESLKGAKSDEERSDAKASLRKALVTDYDSKMDQYDEHIESLEKELEEMRERLSRRRAAKEEMVDLKLKELVANADGLGWPSGPKSSINVRFPSTSPDMNRFLQTPPGSRAPTTIMTAPAAKPTAKK</sequence>
<proteinExistence type="predicted"/>
<feature type="compositionally biased region" description="Low complexity" evidence="2">
    <location>
        <begin position="197"/>
        <end position="213"/>
    </location>
</feature>
<evidence type="ECO:0000256" key="1">
    <source>
        <dbReference type="SAM" id="Coils"/>
    </source>
</evidence>
<dbReference type="EMBL" id="CP042912">
    <property type="protein sequence ID" value="QEG22312.1"/>
    <property type="molecule type" value="Genomic_DNA"/>
</dbReference>